<dbReference type="InterPro" id="IPR011990">
    <property type="entry name" value="TPR-like_helical_dom_sf"/>
</dbReference>
<dbReference type="OrthoDB" id="6191081at2"/>
<dbReference type="InterPro" id="IPR050469">
    <property type="entry name" value="Diguanylate_Cyclase"/>
</dbReference>
<dbReference type="InterPro" id="IPR019734">
    <property type="entry name" value="TPR_rpt"/>
</dbReference>
<comment type="cofactor">
    <cofactor evidence="1">
        <name>Mg(2+)</name>
        <dbReference type="ChEBI" id="CHEBI:18420"/>
    </cofactor>
</comment>
<proteinExistence type="predicted"/>
<gene>
    <name evidence="6" type="ORF">BTO11_15920</name>
</gene>
<dbReference type="Pfam" id="PF13424">
    <property type="entry name" value="TPR_12"/>
    <property type="match status" value="3"/>
</dbReference>
<comment type="caution">
    <text evidence="6">The sequence shown here is derived from an EMBL/GenBank/DDBJ whole genome shotgun (WGS) entry which is preliminary data.</text>
</comment>
<evidence type="ECO:0000256" key="4">
    <source>
        <dbReference type="SAM" id="Phobius"/>
    </source>
</evidence>
<evidence type="ECO:0000256" key="2">
    <source>
        <dbReference type="ARBA" id="ARBA00012528"/>
    </source>
</evidence>
<protein>
    <recommendedName>
        <fullName evidence="2">diguanylate cyclase</fullName>
        <ecNumber evidence="2">2.7.7.65</ecNumber>
    </recommendedName>
</protein>
<evidence type="ECO:0000313" key="6">
    <source>
        <dbReference type="EMBL" id="PQJ55342.1"/>
    </source>
</evidence>
<keyword evidence="7" id="KW-1185">Reference proteome</keyword>
<dbReference type="Gene3D" id="3.30.70.270">
    <property type="match status" value="1"/>
</dbReference>
<dbReference type="Pfam" id="PF00990">
    <property type="entry name" value="GGDEF"/>
    <property type="match status" value="1"/>
</dbReference>
<evidence type="ECO:0000313" key="7">
    <source>
        <dbReference type="Proteomes" id="UP000239007"/>
    </source>
</evidence>
<keyword evidence="4" id="KW-1133">Transmembrane helix</keyword>
<dbReference type="GO" id="GO:0052621">
    <property type="term" value="F:diguanylate cyclase activity"/>
    <property type="evidence" value="ECO:0007669"/>
    <property type="project" value="UniProtKB-EC"/>
</dbReference>
<dbReference type="GO" id="GO:1902201">
    <property type="term" value="P:negative regulation of bacterial-type flagellum-dependent cell motility"/>
    <property type="evidence" value="ECO:0007669"/>
    <property type="project" value="TreeGrafter"/>
</dbReference>
<dbReference type="AlphaFoldDB" id="A0A2S7V0Q2"/>
<dbReference type="NCBIfam" id="TIGR00254">
    <property type="entry name" value="GGDEF"/>
    <property type="match status" value="1"/>
</dbReference>
<dbReference type="PANTHER" id="PTHR45138">
    <property type="entry name" value="REGULATORY COMPONENTS OF SENSORY TRANSDUCTION SYSTEM"/>
    <property type="match status" value="1"/>
</dbReference>
<dbReference type="SUPFAM" id="SSF55073">
    <property type="entry name" value="Nucleotide cyclase"/>
    <property type="match status" value="1"/>
</dbReference>
<dbReference type="Proteomes" id="UP000239007">
    <property type="component" value="Unassembled WGS sequence"/>
</dbReference>
<keyword evidence="4" id="KW-0472">Membrane</keyword>
<dbReference type="SUPFAM" id="SSF48452">
    <property type="entry name" value="TPR-like"/>
    <property type="match status" value="3"/>
</dbReference>
<dbReference type="FunFam" id="3.30.70.270:FF:000001">
    <property type="entry name" value="Diguanylate cyclase domain protein"/>
    <property type="match status" value="1"/>
</dbReference>
<comment type="catalytic activity">
    <reaction evidence="3">
        <text>2 GTP = 3',3'-c-di-GMP + 2 diphosphate</text>
        <dbReference type="Rhea" id="RHEA:24898"/>
        <dbReference type="ChEBI" id="CHEBI:33019"/>
        <dbReference type="ChEBI" id="CHEBI:37565"/>
        <dbReference type="ChEBI" id="CHEBI:58805"/>
        <dbReference type="EC" id="2.7.7.65"/>
    </reaction>
</comment>
<dbReference type="InterPro" id="IPR043128">
    <property type="entry name" value="Rev_trsase/Diguanyl_cyclase"/>
</dbReference>
<dbReference type="GO" id="GO:0005886">
    <property type="term" value="C:plasma membrane"/>
    <property type="evidence" value="ECO:0007669"/>
    <property type="project" value="TreeGrafter"/>
</dbReference>
<dbReference type="PANTHER" id="PTHR45138:SF9">
    <property type="entry name" value="DIGUANYLATE CYCLASE DGCM-RELATED"/>
    <property type="match status" value="1"/>
</dbReference>
<organism evidence="6 7">
    <name type="scientific">Psychrosphaera saromensis</name>
    <dbReference type="NCBI Taxonomy" id="716813"/>
    <lineage>
        <taxon>Bacteria</taxon>
        <taxon>Pseudomonadati</taxon>
        <taxon>Pseudomonadota</taxon>
        <taxon>Gammaproteobacteria</taxon>
        <taxon>Alteromonadales</taxon>
        <taxon>Pseudoalteromonadaceae</taxon>
        <taxon>Psychrosphaera</taxon>
    </lineage>
</organism>
<dbReference type="SMART" id="SM00267">
    <property type="entry name" value="GGDEF"/>
    <property type="match status" value="1"/>
</dbReference>
<dbReference type="CDD" id="cd01949">
    <property type="entry name" value="GGDEF"/>
    <property type="match status" value="1"/>
</dbReference>
<sequence length="740" mass="84417">MANKALKLSNDNNNLNKSAQAHTLLGKLTEKNNNITQSIKHFYQASLIYKRLGDQREQIKSSLYYANVFFTAKRYDEANKIIDELLLVAQEYGDELYIAKTLVIKGNGYYQQEHYNDAIVQFSNAMTYLSGESKATKKQLAQTYKKIAQSYKRLKDKKQTVSFYKKTLAIYTELDDKKSIANNLHNLSTAERNQGNYVIALDYSMRALEIHEQIDDPEGRAKALLGTGIIYRHIGRYEKSLNYVHEAHLYYKAVNNISAMLNTSNQMGFVYTRLKKFQQARSFYQLTIDLPEEKVEPKDLATALREMAVIDLNSGNYASAMMMAKKSHNIYKELNEKSKCSITARIIGNIYYAQDNETQDRATQNGRTQKGLTQHNLDQNNHARAIAYYEESLALATEIGHKTYQAKALTYLGRAFLTDNIDKAVELLKKSLKLSTEIDYKSQKLDAYNLLRKAEKIRGNVSESLRYAEKEISLTRVIQRERENDELILAKANLHSYKIEMELESLKEKAKLDQLELTKKNSEIAIAEQAGLIAELELTKNQYASIALASLLAICLSAVVFIYRKFSNSKKRNKELNYLAARDPLTNCYNRRILFDFINRDFANPERLGEYCIILVDIDHFKAVNDTYGHSMGDSVLREVAAILQASVRKNDIVARFGGEEFCIVLPSASQDQAMRIAEAMRLEVENSQFDDIKTTCSFGVSSIKFNAKDPTELIDQADIALFKSKSSGRNLVTLWDKTL</sequence>
<reference evidence="6 7" key="1">
    <citation type="submission" date="2016-12" db="EMBL/GenBank/DDBJ databases">
        <title>Diversity of luminous bacteria.</title>
        <authorList>
            <person name="Yoshizawa S."/>
            <person name="Kogure K."/>
        </authorList>
    </citation>
    <scope>NUCLEOTIDE SEQUENCE [LARGE SCALE GENOMIC DNA]</scope>
    <source>
        <strain evidence="6 7">SA4-48</strain>
    </source>
</reference>
<dbReference type="EC" id="2.7.7.65" evidence="2"/>
<dbReference type="GO" id="GO:0043709">
    <property type="term" value="P:cell adhesion involved in single-species biofilm formation"/>
    <property type="evidence" value="ECO:0007669"/>
    <property type="project" value="TreeGrafter"/>
</dbReference>
<evidence type="ECO:0000256" key="1">
    <source>
        <dbReference type="ARBA" id="ARBA00001946"/>
    </source>
</evidence>
<dbReference type="SMART" id="SM00028">
    <property type="entry name" value="TPR"/>
    <property type="match status" value="9"/>
</dbReference>
<dbReference type="Gene3D" id="1.25.40.10">
    <property type="entry name" value="Tetratricopeptide repeat domain"/>
    <property type="match status" value="4"/>
</dbReference>
<dbReference type="PROSITE" id="PS50887">
    <property type="entry name" value="GGDEF"/>
    <property type="match status" value="1"/>
</dbReference>
<dbReference type="InterPro" id="IPR000160">
    <property type="entry name" value="GGDEF_dom"/>
</dbReference>
<dbReference type="InterPro" id="IPR029787">
    <property type="entry name" value="Nucleotide_cyclase"/>
</dbReference>
<evidence type="ECO:0000259" key="5">
    <source>
        <dbReference type="PROSITE" id="PS50887"/>
    </source>
</evidence>
<keyword evidence="4" id="KW-0812">Transmembrane</keyword>
<dbReference type="EMBL" id="MSCH01000003">
    <property type="protein sequence ID" value="PQJ55342.1"/>
    <property type="molecule type" value="Genomic_DNA"/>
</dbReference>
<feature type="domain" description="GGDEF" evidence="5">
    <location>
        <begin position="609"/>
        <end position="738"/>
    </location>
</feature>
<evidence type="ECO:0000256" key="3">
    <source>
        <dbReference type="ARBA" id="ARBA00034247"/>
    </source>
</evidence>
<accession>A0A2S7V0Q2</accession>
<feature type="transmembrane region" description="Helical" evidence="4">
    <location>
        <begin position="543"/>
        <end position="563"/>
    </location>
</feature>
<name>A0A2S7V0Q2_9GAMM</name>